<feature type="compositionally biased region" description="Basic residues" evidence="1">
    <location>
        <begin position="75"/>
        <end position="85"/>
    </location>
</feature>
<protein>
    <submittedName>
        <fullName evidence="2">Uncharacterized protein</fullName>
    </submittedName>
</protein>
<name>A0A1X7CCV2_9MICC</name>
<dbReference type="Proteomes" id="UP000192929">
    <property type="component" value="Unassembled WGS sequence"/>
</dbReference>
<organism evidence="2 3">
    <name type="scientific">Kocuria marina subsp. indica</name>
    <dbReference type="NCBI Taxonomy" id="1049583"/>
    <lineage>
        <taxon>Bacteria</taxon>
        <taxon>Bacillati</taxon>
        <taxon>Actinomycetota</taxon>
        <taxon>Actinomycetes</taxon>
        <taxon>Micrococcales</taxon>
        <taxon>Micrococcaceae</taxon>
        <taxon>Kocuria</taxon>
    </lineage>
</organism>
<feature type="region of interest" description="Disordered" evidence="1">
    <location>
        <begin position="1"/>
        <end position="35"/>
    </location>
</feature>
<reference evidence="3" key="1">
    <citation type="submission" date="2017-04" db="EMBL/GenBank/DDBJ databases">
        <authorList>
            <person name="Varghese N."/>
            <person name="Submissions S."/>
        </authorList>
    </citation>
    <scope>NUCLEOTIDE SEQUENCE [LARGE SCALE GENOMIC DNA]</scope>
    <source>
        <strain evidence="3">NIO-1021</strain>
    </source>
</reference>
<evidence type="ECO:0000256" key="1">
    <source>
        <dbReference type="SAM" id="MobiDB-lite"/>
    </source>
</evidence>
<gene>
    <name evidence="2" type="ORF">SAMN06296028_102172</name>
</gene>
<evidence type="ECO:0000313" key="2">
    <source>
        <dbReference type="EMBL" id="SME93999.1"/>
    </source>
</evidence>
<feature type="compositionally biased region" description="Basic and acidic residues" evidence="1">
    <location>
        <begin position="1"/>
        <end position="14"/>
    </location>
</feature>
<accession>A0A1X7CCV2</accession>
<evidence type="ECO:0000313" key="3">
    <source>
        <dbReference type="Proteomes" id="UP000192929"/>
    </source>
</evidence>
<sequence>MNVHNEVMDPERTGLGEPHPVQMISPSGERLSPNGYELDTLEMTELMTMYRSMVLLRRSDQEATALQRQGELGPRPRRPGSRTPP</sequence>
<proteinExistence type="predicted"/>
<keyword evidence="3" id="KW-1185">Reference proteome</keyword>
<dbReference type="EMBL" id="FXAC01000002">
    <property type="protein sequence ID" value="SME93999.1"/>
    <property type="molecule type" value="Genomic_DNA"/>
</dbReference>
<dbReference type="Gene3D" id="3.40.50.970">
    <property type="match status" value="1"/>
</dbReference>
<dbReference type="AlphaFoldDB" id="A0A1X7CCV2"/>
<feature type="region of interest" description="Disordered" evidence="1">
    <location>
        <begin position="61"/>
        <end position="85"/>
    </location>
</feature>